<keyword evidence="2" id="KW-1185">Reference proteome</keyword>
<accession>A0ABS4YAM9</accession>
<sequence length="157" mass="17038">MTDMTQWLAQAATDPRAATAHWKAARPTPLTVGTRWDLAQIRFGLACAALTQLRADGHHIGPYLMSGAERTVWFPLPLGTAYRLAGTRGVTVQPPGWELLAPSPGRYLGNRLWIVPHTVHAPTTLTTTDDLCEALDTARRRLAGKATRPPAARLSAP</sequence>
<dbReference type="GeneID" id="91572140"/>
<protein>
    <recommendedName>
        <fullName evidence="3">Bifunctional DNA primase/polymerase, N-terminal</fullName>
    </recommendedName>
</protein>
<reference evidence="1 2" key="1">
    <citation type="submission" date="2021-03" db="EMBL/GenBank/DDBJ databases">
        <title>Sequencing the genomes of 1000 actinobacteria strains.</title>
        <authorList>
            <person name="Klenk H.-P."/>
        </authorList>
    </citation>
    <scope>NUCLEOTIDE SEQUENCE [LARGE SCALE GENOMIC DNA]</scope>
    <source>
        <strain evidence="1 2">DSM 41480</strain>
    </source>
</reference>
<dbReference type="RefSeq" id="WP_209517286.1">
    <property type="nucleotide sequence ID" value="NZ_JAGIOH010000001.1"/>
</dbReference>
<comment type="caution">
    <text evidence="1">The sequence shown here is derived from an EMBL/GenBank/DDBJ whole genome shotgun (WGS) entry which is preliminary data.</text>
</comment>
<dbReference type="Proteomes" id="UP001519291">
    <property type="component" value="Unassembled WGS sequence"/>
</dbReference>
<evidence type="ECO:0008006" key="3">
    <source>
        <dbReference type="Google" id="ProtNLM"/>
    </source>
</evidence>
<evidence type="ECO:0000313" key="1">
    <source>
        <dbReference type="EMBL" id="MBP2405811.1"/>
    </source>
</evidence>
<name>A0ABS4YAM9_9ACTN</name>
<proteinExistence type="predicted"/>
<dbReference type="EMBL" id="JAGIOH010000001">
    <property type="protein sequence ID" value="MBP2405811.1"/>
    <property type="molecule type" value="Genomic_DNA"/>
</dbReference>
<gene>
    <name evidence="1" type="ORF">JO379_005280</name>
</gene>
<organism evidence="1 2">
    <name type="scientific">Streptomyces syringium</name>
    <dbReference type="NCBI Taxonomy" id="76729"/>
    <lineage>
        <taxon>Bacteria</taxon>
        <taxon>Bacillati</taxon>
        <taxon>Actinomycetota</taxon>
        <taxon>Actinomycetes</taxon>
        <taxon>Kitasatosporales</taxon>
        <taxon>Streptomycetaceae</taxon>
        <taxon>Streptomyces</taxon>
    </lineage>
</organism>
<evidence type="ECO:0000313" key="2">
    <source>
        <dbReference type="Proteomes" id="UP001519291"/>
    </source>
</evidence>